<evidence type="ECO:0000313" key="2">
    <source>
        <dbReference type="EMBL" id="CRH01303.1"/>
    </source>
</evidence>
<dbReference type="VEuPathDB" id="PlasmoDB:PRELSG_1218700"/>
<keyword evidence="3" id="KW-1185">Reference proteome</keyword>
<gene>
    <name evidence="2" type="ORF">PRELSG_1218700</name>
</gene>
<feature type="coiled-coil region" evidence="1">
    <location>
        <begin position="21"/>
        <end position="84"/>
    </location>
</feature>
<dbReference type="RefSeq" id="XP_028534303.1">
    <property type="nucleotide sequence ID" value="XM_028677966.1"/>
</dbReference>
<protein>
    <submittedName>
        <fullName evidence="2">Uncharacterized protein</fullName>
    </submittedName>
</protein>
<evidence type="ECO:0000256" key="1">
    <source>
        <dbReference type="SAM" id="Coils"/>
    </source>
</evidence>
<proteinExistence type="predicted"/>
<keyword evidence="1" id="KW-0175">Coiled coil</keyword>
<dbReference type="EMBL" id="LN835307">
    <property type="protein sequence ID" value="CRH01303.1"/>
    <property type="molecule type" value="Genomic_DNA"/>
</dbReference>
<dbReference type="OMA" id="FQKHIRL"/>
<sequence length="1184" mass="144415">MKLDADEVFRNYNHSETIKIIDNLRKEIIKKEDSIKDFLKKKNTTVIKNTIKIKNIYGSVEKIKSNLEDIIVNYNELINDIKNKNSLYFKESYAKELNESEKNLIKDAWLRKYDKYEFLFKISTINNEYDFVKKKKEELVNYDFFYLNNYINNIYFDINKRVSEQEYLFTVNKIYTDIFICLKVLSSILKNKEIKENYTNMFKNENCVYYLNSFVEKHRDNFCEILLKLIYSSFYNLTYNNSCNIKTIPKSIIILLIFHNENNCQTIDIVKNDLFYEIFISRINLINKFIQKKSNIKDFNFEKLKNYFKKIINLILNSKYILLLLIDTNNVEFLKKLKDEENYFSSERYYNNKSAENNENENISLIEENNKIDSNTHFENTQENENKFLDNMKKEVFILQNICHKNEREIKKNKEYFNYSINSIEEIKSIMNKNNIENFMLLHKSYKECVNKIYKYMINLLQEYYKNQYIMCKDFFKEYTNIRLFYNEIKEKICTKEKYFSTFIGNINSYINNNYLNFILEKVFEIYFFLFFNKSITAIPFFDTKPINKWKFLIRDTFRNLFYNISLFYEKKFEIHNYIFYSFVLNSFYFYYEFYNIDLKLIYTEFLKIENFSNKNGKIKKNFQKELSEYLFTNKNISKEKYFHSDFKKIIKEKIHPLIYCAYKLIIFIDSKEIKKTGNVDFLYTYENTDWDDFYNTFDVFSNILKYYNNENNDTDNNISKKSNIILTFFESFNAEKAEIINPSNNKNSKSYNFTNLNNINYTTEHMSNNNKDEVNEDVISINPYNVLNNNEEIQTNELFNEENKELYFYINLIRYNNKHSFSKFLNFYENFEKSIESNDDNVNKKNDDSYLKEFLNKDLQNEPNFCLTDLKSMFFTLVYNIFKISLKCFCLEYFDNLNRYLDFFLNILLNDEIKNILCERMNCYLINIFIFSNIYIIYIEKLMGTDMHRSIIIFIVKTILQKKIYKIYYNFLSKLKELYFYEEEKRKDKKNLLNTKITQLYNIILLDLCFCEQVLDKNTIINKSFYENLILRYKENKKYYIKSCFYFIDMYKEKYNVYSEQKINENNRRKHILFLKLNEKYKRGKKNLSIYLLKRIIDDILIELNKLDNLNTIIFQKHIRLSAQNIIKNSYLLYYLFVNGSTLNNLLNTQKNTIEKSLEIFNFNKVDMINNNFIENKLFKFFL</sequence>
<reference evidence="2 3" key="1">
    <citation type="submission" date="2015-04" db="EMBL/GenBank/DDBJ databases">
        <authorList>
            <consortium name="Pathogen Informatics"/>
        </authorList>
    </citation>
    <scope>NUCLEOTIDE SEQUENCE [LARGE SCALE GENOMIC DNA]</scope>
    <source>
        <strain evidence="2 3">SGS1</strain>
    </source>
</reference>
<evidence type="ECO:0000313" key="3">
    <source>
        <dbReference type="Proteomes" id="UP000220158"/>
    </source>
</evidence>
<dbReference type="Proteomes" id="UP000220158">
    <property type="component" value="Chromosome 12"/>
</dbReference>
<dbReference type="KEGG" id="prel:PRELSG_1218700"/>
<dbReference type="OrthoDB" id="371388at2759"/>
<organism evidence="2 3">
    <name type="scientific">Plasmodium relictum</name>
    <dbReference type="NCBI Taxonomy" id="85471"/>
    <lineage>
        <taxon>Eukaryota</taxon>
        <taxon>Sar</taxon>
        <taxon>Alveolata</taxon>
        <taxon>Apicomplexa</taxon>
        <taxon>Aconoidasida</taxon>
        <taxon>Haemosporida</taxon>
        <taxon>Plasmodiidae</taxon>
        <taxon>Plasmodium</taxon>
        <taxon>Plasmodium (Haemamoeba)</taxon>
    </lineage>
</organism>
<dbReference type="GeneID" id="39737431"/>
<dbReference type="AlphaFoldDB" id="A0A1J1H932"/>
<name>A0A1J1H932_PLARL</name>
<accession>A0A1J1H932</accession>